<dbReference type="EMBL" id="KZ084106">
    <property type="protein sequence ID" value="OSD02260.1"/>
    <property type="molecule type" value="Genomic_DNA"/>
</dbReference>
<gene>
    <name evidence="1" type="ORF">PYCCODRAFT_418464</name>
</gene>
<evidence type="ECO:0000313" key="2">
    <source>
        <dbReference type="Proteomes" id="UP000193067"/>
    </source>
</evidence>
<evidence type="ECO:0000313" key="1">
    <source>
        <dbReference type="EMBL" id="OSD02260.1"/>
    </source>
</evidence>
<keyword evidence="2" id="KW-1185">Reference proteome</keyword>
<name>A0A1Y2IMC0_TRAC3</name>
<proteinExistence type="predicted"/>
<reference evidence="1 2" key="1">
    <citation type="journal article" date="2015" name="Biotechnol. Biofuels">
        <title>Enhanced degradation of softwood versus hardwood by the white-rot fungus Pycnoporus coccineus.</title>
        <authorList>
            <person name="Couturier M."/>
            <person name="Navarro D."/>
            <person name="Chevret D."/>
            <person name="Henrissat B."/>
            <person name="Piumi F."/>
            <person name="Ruiz-Duenas F.J."/>
            <person name="Martinez A.T."/>
            <person name="Grigoriev I.V."/>
            <person name="Riley R."/>
            <person name="Lipzen A."/>
            <person name="Berrin J.G."/>
            <person name="Master E.R."/>
            <person name="Rosso M.N."/>
        </authorList>
    </citation>
    <scope>NUCLEOTIDE SEQUENCE [LARGE SCALE GENOMIC DNA]</scope>
    <source>
        <strain evidence="1 2">BRFM310</strain>
    </source>
</reference>
<sequence>MGYRSDKSTQVVSDRLLRLISLQCVSLLGVCGVSGYNIVTRVATKVGLADYWEMLVYQVARLVRRVFAEHKLCWRLTISMSVVHFLRLVDAVQSFRLFYGALE</sequence>
<dbReference type="AlphaFoldDB" id="A0A1Y2IMC0"/>
<accession>A0A1Y2IMC0</accession>
<organism evidence="1 2">
    <name type="scientific">Trametes coccinea (strain BRFM310)</name>
    <name type="common">Pycnoporus coccineus</name>
    <dbReference type="NCBI Taxonomy" id="1353009"/>
    <lineage>
        <taxon>Eukaryota</taxon>
        <taxon>Fungi</taxon>
        <taxon>Dikarya</taxon>
        <taxon>Basidiomycota</taxon>
        <taxon>Agaricomycotina</taxon>
        <taxon>Agaricomycetes</taxon>
        <taxon>Polyporales</taxon>
        <taxon>Polyporaceae</taxon>
        <taxon>Trametes</taxon>
    </lineage>
</organism>
<dbReference type="Proteomes" id="UP000193067">
    <property type="component" value="Unassembled WGS sequence"/>
</dbReference>
<protein>
    <submittedName>
        <fullName evidence="1">Uncharacterized protein</fullName>
    </submittedName>
</protein>